<dbReference type="Gene3D" id="3.40.50.1820">
    <property type="entry name" value="alpha/beta hydrolase"/>
    <property type="match status" value="1"/>
</dbReference>
<dbReference type="GO" id="GO:0016787">
    <property type="term" value="F:hydrolase activity"/>
    <property type="evidence" value="ECO:0007669"/>
    <property type="project" value="UniProtKB-KW"/>
</dbReference>
<accession>A0A6N9H6N9</accession>
<dbReference type="PRINTS" id="PR00111">
    <property type="entry name" value="ABHYDROLASE"/>
</dbReference>
<evidence type="ECO:0000313" key="3">
    <source>
        <dbReference type="EMBL" id="MYM19777.1"/>
    </source>
</evidence>
<evidence type="ECO:0000256" key="1">
    <source>
        <dbReference type="ARBA" id="ARBA00022801"/>
    </source>
</evidence>
<dbReference type="Proteomes" id="UP000469215">
    <property type="component" value="Unassembled WGS sequence"/>
</dbReference>
<reference evidence="3 4" key="1">
    <citation type="submission" date="2020-01" db="EMBL/GenBank/DDBJ databases">
        <authorList>
            <person name="Deng T."/>
        </authorList>
    </citation>
    <scope>NUCLEOTIDE SEQUENCE [LARGE SCALE GENOMIC DNA]</scope>
    <source>
        <strain evidence="3 4">5221</strain>
    </source>
</reference>
<dbReference type="PANTHER" id="PTHR46118:SF4">
    <property type="entry name" value="PROTEIN ABHD11"/>
    <property type="match status" value="1"/>
</dbReference>
<dbReference type="PANTHER" id="PTHR46118">
    <property type="entry name" value="PROTEIN ABHD11"/>
    <property type="match status" value="1"/>
</dbReference>
<sequence length="249" mass="27141">MGRGKNFTRIARGLGEDFTSLLIDLPDHGASPWTERIDYVAYADAVADFLAADFAAAGPIDLLGHSMGGKVAMVLALRHPRLVERLVVVDIAPVDGGSGGQFEHLLGSLRRLELTRLESRRDADAALAPAIPDDTVRGFLLQNLRSAAPHTTGPAFEWQPNLELLADSLPAIGGFPPQAELTHAPFDGPVLWVSGGRSDYIDEACAPRMRELFPRTTRITIRDAGHWVHSERPAEFLEALRAFLLRGRP</sequence>
<name>A0A6N9H6N9_9MICO</name>
<keyword evidence="4" id="KW-1185">Reference proteome</keyword>
<protein>
    <submittedName>
        <fullName evidence="3">Alpha/beta fold hydrolase</fullName>
    </submittedName>
</protein>
<dbReference type="AlphaFoldDB" id="A0A6N9H6N9"/>
<comment type="caution">
    <text evidence="3">The sequence shown here is derived from an EMBL/GenBank/DDBJ whole genome shotgun (WGS) entry which is preliminary data.</text>
</comment>
<dbReference type="InterPro" id="IPR029058">
    <property type="entry name" value="AB_hydrolase_fold"/>
</dbReference>
<evidence type="ECO:0000259" key="2">
    <source>
        <dbReference type="Pfam" id="PF12697"/>
    </source>
</evidence>
<organism evidence="3 4">
    <name type="scientific">Brevibacterium rongguiense</name>
    <dbReference type="NCBI Taxonomy" id="2695267"/>
    <lineage>
        <taxon>Bacteria</taxon>
        <taxon>Bacillati</taxon>
        <taxon>Actinomycetota</taxon>
        <taxon>Actinomycetes</taxon>
        <taxon>Micrococcales</taxon>
        <taxon>Brevibacteriaceae</taxon>
        <taxon>Brevibacterium</taxon>
    </lineage>
</organism>
<proteinExistence type="predicted"/>
<dbReference type="SUPFAM" id="SSF53474">
    <property type="entry name" value="alpha/beta-Hydrolases"/>
    <property type="match status" value="1"/>
</dbReference>
<keyword evidence="1 3" id="KW-0378">Hydrolase</keyword>
<dbReference type="InterPro" id="IPR000073">
    <property type="entry name" value="AB_hydrolase_1"/>
</dbReference>
<dbReference type="Pfam" id="PF12697">
    <property type="entry name" value="Abhydrolase_6"/>
    <property type="match status" value="1"/>
</dbReference>
<feature type="domain" description="AB hydrolase-1" evidence="2">
    <location>
        <begin position="8"/>
        <end position="239"/>
    </location>
</feature>
<gene>
    <name evidence="3" type="ORF">GSY69_07290</name>
</gene>
<evidence type="ECO:0000313" key="4">
    <source>
        <dbReference type="Proteomes" id="UP000469215"/>
    </source>
</evidence>
<dbReference type="EMBL" id="WWEQ01000024">
    <property type="protein sequence ID" value="MYM19777.1"/>
    <property type="molecule type" value="Genomic_DNA"/>
</dbReference>